<dbReference type="PANTHER" id="PTHR30250:SF28">
    <property type="entry name" value="POLYSACCHARIDE BIOSYNTHESIS PROTEIN"/>
    <property type="match status" value="1"/>
</dbReference>
<feature type="transmembrane region" description="Helical" evidence="6">
    <location>
        <begin position="332"/>
        <end position="350"/>
    </location>
</feature>
<sequence length="431" mass="48443">MSSWIQKQGKNKFISALSILIAGSAVSNLILISITPLLTRLYTPEEFGVLSVYSAILYMLMIIVSLRYEAAIVLPKKIKDAYTLLYIANISTCIVSITVFVAMYFFPVGTWLDIPMASNYFWLIAISLFFVGIFQNFNNWALRMEAYGVISKSKVVMNSSQGFSQLIFGFLHFGLIGLIMGEVVGRISGALKYIQFYKKDIRMSFKTTRLEAKALAQRYIKFPLVSSISGLLFSAGTNLPTLFLATFFDVQSAGYYYLAQKLLTVPENLIGFSASQVYLTQVAQLVNNGESVRAYCIETIKKLVIITLVIMVVIDLVTPLVFQYIFGDEWGTTATFIQILSIMYFTRIVLQPLNSIFQIYEAFYSQVSAELIRFILIIIAIVTSSIFSVTNVQALWSISILTTVGYIICALLAWQVMRKVGEKQYVTKSET</sequence>
<evidence type="ECO:0000256" key="3">
    <source>
        <dbReference type="ARBA" id="ARBA00022692"/>
    </source>
</evidence>
<name>A0A2U3AJ19_9BACL</name>
<gene>
    <name evidence="7" type="ORF">DEX24_13160</name>
</gene>
<evidence type="ECO:0000256" key="2">
    <source>
        <dbReference type="ARBA" id="ARBA00022475"/>
    </source>
</evidence>
<feature type="transmembrane region" description="Helical" evidence="6">
    <location>
        <begin position="120"/>
        <end position="142"/>
    </location>
</feature>
<keyword evidence="2" id="KW-1003">Cell membrane</keyword>
<dbReference type="EMBL" id="QFVR01000020">
    <property type="protein sequence ID" value="PWI24535.1"/>
    <property type="molecule type" value="Genomic_DNA"/>
</dbReference>
<reference evidence="7 8" key="1">
    <citation type="submission" date="2018-05" db="EMBL/GenBank/DDBJ databases">
        <title>Kurthia sibirica genome sequence.</title>
        <authorList>
            <person name="Maclea K.S."/>
            <person name="Goen A.E."/>
        </authorList>
    </citation>
    <scope>NUCLEOTIDE SEQUENCE [LARGE SCALE GENOMIC DNA]</scope>
    <source>
        <strain evidence="7 8">ATCC 49154</strain>
    </source>
</reference>
<feature type="transmembrane region" description="Helical" evidence="6">
    <location>
        <begin position="163"/>
        <end position="181"/>
    </location>
</feature>
<feature type="transmembrane region" description="Helical" evidence="6">
    <location>
        <begin position="12"/>
        <end position="35"/>
    </location>
</feature>
<evidence type="ECO:0000256" key="5">
    <source>
        <dbReference type="ARBA" id="ARBA00023136"/>
    </source>
</evidence>
<accession>A0A2U3AJ19</accession>
<evidence type="ECO:0000256" key="4">
    <source>
        <dbReference type="ARBA" id="ARBA00022989"/>
    </source>
</evidence>
<feature type="transmembrane region" description="Helical" evidence="6">
    <location>
        <begin position="228"/>
        <end position="248"/>
    </location>
</feature>
<evidence type="ECO:0000256" key="6">
    <source>
        <dbReference type="SAM" id="Phobius"/>
    </source>
</evidence>
<dbReference type="GO" id="GO:0005886">
    <property type="term" value="C:plasma membrane"/>
    <property type="evidence" value="ECO:0007669"/>
    <property type="project" value="UniProtKB-SubCell"/>
</dbReference>
<proteinExistence type="predicted"/>
<keyword evidence="3 6" id="KW-0812">Transmembrane</keyword>
<feature type="transmembrane region" description="Helical" evidence="6">
    <location>
        <begin position="47"/>
        <end position="66"/>
    </location>
</feature>
<keyword evidence="5 6" id="KW-0472">Membrane</keyword>
<organism evidence="7 8">
    <name type="scientific">Kurthia sibirica</name>
    <dbReference type="NCBI Taxonomy" id="202750"/>
    <lineage>
        <taxon>Bacteria</taxon>
        <taxon>Bacillati</taxon>
        <taxon>Bacillota</taxon>
        <taxon>Bacilli</taxon>
        <taxon>Bacillales</taxon>
        <taxon>Caryophanaceae</taxon>
        <taxon>Kurthia</taxon>
    </lineage>
</organism>
<dbReference type="PANTHER" id="PTHR30250">
    <property type="entry name" value="PST FAMILY PREDICTED COLANIC ACID TRANSPORTER"/>
    <property type="match status" value="1"/>
</dbReference>
<comment type="caution">
    <text evidence="7">The sequence shown here is derived from an EMBL/GenBank/DDBJ whole genome shotgun (WGS) entry which is preliminary data.</text>
</comment>
<dbReference type="Proteomes" id="UP000245938">
    <property type="component" value="Unassembled WGS sequence"/>
</dbReference>
<dbReference type="InterPro" id="IPR050833">
    <property type="entry name" value="Poly_Biosynth_Transport"/>
</dbReference>
<evidence type="ECO:0000313" key="7">
    <source>
        <dbReference type="EMBL" id="PWI24535.1"/>
    </source>
</evidence>
<keyword evidence="4 6" id="KW-1133">Transmembrane helix</keyword>
<evidence type="ECO:0008006" key="9">
    <source>
        <dbReference type="Google" id="ProtNLM"/>
    </source>
</evidence>
<keyword evidence="8" id="KW-1185">Reference proteome</keyword>
<dbReference type="Pfam" id="PF13440">
    <property type="entry name" value="Polysacc_synt_3"/>
    <property type="match status" value="1"/>
</dbReference>
<dbReference type="AlphaFoldDB" id="A0A2U3AJ19"/>
<feature type="transmembrane region" description="Helical" evidence="6">
    <location>
        <begin position="303"/>
        <end position="326"/>
    </location>
</feature>
<feature type="transmembrane region" description="Helical" evidence="6">
    <location>
        <begin position="86"/>
        <end position="108"/>
    </location>
</feature>
<comment type="subcellular location">
    <subcellularLocation>
        <location evidence="1">Cell membrane</location>
        <topology evidence="1">Multi-pass membrane protein</topology>
    </subcellularLocation>
</comment>
<feature type="transmembrane region" description="Helical" evidence="6">
    <location>
        <begin position="395"/>
        <end position="414"/>
    </location>
</feature>
<evidence type="ECO:0000256" key="1">
    <source>
        <dbReference type="ARBA" id="ARBA00004651"/>
    </source>
</evidence>
<evidence type="ECO:0000313" key="8">
    <source>
        <dbReference type="Proteomes" id="UP000245938"/>
    </source>
</evidence>
<dbReference type="RefSeq" id="WP_109306876.1">
    <property type="nucleotide sequence ID" value="NZ_BJUF01000011.1"/>
</dbReference>
<protein>
    <recommendedName>
        <fullName evidence="9">Polysaccharide biosynthesis protein</fullName>
    </recommendedName>
</protein>
<dbReference type="OrthoDB" id="109075at2"/>
<feature type="transmembrane region" description="Helical" evidence="6">
    <location>
        <begin position="371"/>
        <end position="389"/>
    </location>
</feature>